<proteinExistence type="predicted"/>
<reference evidence="3" key="1">
    <citation type="submission" date="2001-05" db="EMBL/GenBank/DDBJ databases">
        <title>Oryza sativa nipponbare(GA3) genomic DNA, chromosome 6, PAC clone:P0566A10.</title>
        <authorList>
            <person name="Sasaki T."/>
            <person name="Matsumoto T."/>
            <person name="Yamamoto K."/>
        </authorList>
    </citation>
    <scope>NUCLEOTIDE SEQUENCE</scope>
</reference>
<evidence type="ECO:0000313" key="4">
    <source>
        <dbReference type="EMBL" id="BAD68722.1"/>
    </source>
</evidence>
<evidence type="ECO:0000256" key="2">
    <source>
        <dbReference type="SAM" id="SignalP"/>
    </source>
</evidence>
<reference evidence="5" key="4">
    <citation type="journal article" date="2008" name="Nucleic Acids Res.">
        <title>The rice annotation project database (RAP-DB): 2008 update.</title>
        <authorList>
            <consortium name="The rice annotation project (RAP)"/>
        </authorList>
    </citation>
    <scope>GENOME REANNOTATION</scope>
    <source>
        <strain evidence="5">cv. Nipponbare</strain>
    </source>
</reference>
<dbReference type="EMBL" id="AP003724">
    <property type="protein sequence ID" value="BAD68722.1"/>
    <property type="molecule type" value="Genomic_DNA"/>
</dbReference>
<keyword evidence="2" id="KW-0732">Signal</keyword>
<dbReference type="Proteomes" id="UP000000763">
    <property type="component" value="Chromosome 6"/>
</dbReference>
<evidence type="ECO:0000313" key="3">
    <source>
        <dbReference type="EMBL" id="BAD68615.1"/>
    </source>
</evidence>
<feature type="chain" id="PRO_5010140775" evidence="2">
    <location>
        <begin position="21"/>
        <end position="123"/>
    </location>
</feature>
<sequence length="123" mass="12419">MPGAILGLVATATIPGAAFAVAAAPPTPPPQAPATSAPAPRCVQVQAPWMDYGDAHRRAVLPPTGDGVAAGTVSRSPLGLPATFRTVHVAPRAARSRTEWGGGGDSVRTRLASYSDEERGPSA</sequence>
<gene>
    <name evidence="4" type="ORF">P0498C03.10</name>
    <name evidence="3" type="ORF">P0566A10.44</name>
</gene>
<evidence type="ECO:0000256" key="1">
    <source>
        <dbReference type="SAM" id="MobiDB-lite"/>
    </source>
</evidence>
<name>Q5VPA3_ORYSJ</name>
<feature type="signal peptide" evidence="2">
    <location>
        <begin position="1"/>
        <end position="20"/>
    </location>
</feature>
<dbReference type="EMBL" id="AP003630">
    <property type="protein sequence ID" value="BAD68615.1"/>
    <property type="molecule type" value="Genomic_DNA"/>
</dbReference>
<evidence type="ECO:0000313" key="5">
    <source>
        <dbReference type="Proteomes" id="UP000000763"/>
    </source>
</evidence>
<reference evidence="5" key="3">
    <citation type="journal article" date="2005" name="Nature">
        <title>The map-based sequence of the rice genome.</title>
        <authorList>
            <consortium name="International rice genome sequencing project (IRGSP)"/>
            <person name="Matsumoto T."/>
            <person name="Wu J."/>
            <person name="Kanamori H."/>
            <person name="Katayose Y."/>
            <person name="Fujisawa M."/>
            <person name="Namiki N."/>
            <person name="Mizuno H."/>
            <person name="Yamamoto K."/>
            <person name="Antonio B.A."/>
            <person name="Baba T."/>
            <person name="Sakata K."/>
            <person name="Nagamura Y."/>
            <person name="Aoki H."/>
            <person name="Arikawa K."/>
            <person name="Arita K."/>
            <person name="Bito T."/>
            <person name="Chiden Y."/>
            <person name="Fujitsuka N."/>
            <person name="Fukunaka R."/>
            <person name="Hamada M."/>
            <person name="Harada C."/>
            <person name="Hayashi A."/>
            <person name="Hijishita S."/>
            <person name="Honda M."/>
            <person name="Hosokawa S."/>
            <person name="Ichikawa Y."/>
            <person name="Idonuma A."/>
            <person name="Iijima M."/>
            <person name="Ikeda M."/>
            <person name="Ikeno M."/>
            <person name="Ito K."/>
            <person name="Ito S."/>
            <person name="Ito T."/>
            <person name="Ito Y."/>
            <person name="Ito Y."/>
            <person name="Iwabuchi A."/>
            <person name="Kamiya K."/>
            <person name="Karasawa W."/>
            <person name="Kurita K."/>
            <person name="Katagiri S."/>
            <person name="Kikuta A."/>
            <person name="Kobayashi H."/>
            <person name="Kobayashi N."/>
            <person name="Machita K."/>
            <person name="Maehara T."/>
            <person name="Masukawa M."/>
            <person name="Mizubayashi T."/>
            <person name="Mukai Y."/>
            <person name="Nagasaki H."/>
            <person name="Nagata Y."/>
            <person name="Naito S."/>
            <person name="Nakashima M."/>
            <person name="Nakama Y."/>
            <person name="Nakamichi Y."/>
            <person name="Nakamura M."/>
            <person name="Meguro A."/>
            <person name="Negishi M."/>
            <person name="Ohta I."/>
            <person name="Ohta T."/>
            <person name="Okamoto M."/>
            <person name="Ono N."/>
            <person name="Saji S."/>
            <person name="Sakaguchi M."/>
            <person name="Sakai K."/>
            <person name="Shibata M."/>
            <person name="Shimokawa T."/>
            <person name="Song J."/>
            <person name="Takazaki Y."/>
            <person name="Terasawa K."/>
            <person name="Tsugane M."/>
            <person name="Tsuji K."/>
            <person name="Ueda S."/>
            <person name="Waki K."/>
            <person name="Yamagata H."/>
            <person name="Yamamoto M."/>
            <person name="Yamamoto S."/>
            <person name="Yamane H."/>
            <person name="Yoshiki S."/>
            <person name="Yoshihara R."/>
            <person name="Yukawa K."/>
            <person name="Zhong H."/>
            <person name="Yano M."/>
            <person name="Yuan Q."/>
            <person name="Ouyang S."/>
            <person name="Liu J."/>
            <person name="Jones K.M."/>
            <person name="Gansberger K."/>
            <person name="Moffat K."/>
            <person name="Hill J."/>
            <person name="Bera J."/>
            <person name="Fadrosh D."/>
            <person name="Jin S."/>
            <person name="Johri S."/>
            <person name="Kim M."/>
            <person name="Overton L."/>
            <person name="Reardon M."/>
            <person name="Tsitrin T."/>
            <person name="Vuong H."/>
            <person name="Weaver B."/>
            <person name="Ciecko A."/>
            <person name="Tallon L."/>
            <person name="Jackson J."/>
            <person name="Pai G."/>
            <person name="Aken S.V."/>
            <person name="Utterback T."/>
            <person name="Reidmuller S."/>
            <person name="Feldblyum T."/>
            <person name="Hsiao J."/>
            <person name="Zismann V."/>
            <person name="Iobst S."/>
            <person name="de Vazeille A.R."/>
            <person name="Buell C.R."/>
            <person name="Ying K."/>
            <person name="Li Y."/>
            <person name="Lu T."/>
            <person name="Huang Y."/>
            <person name="Zhao Q."/>
            <person name="Feng Q."/>
            <person name="Zhang L."/>
            <person name="Zhu J."/>
            <person name="Weng Q."/>
            <person name="Mu J."/>
            <person name="Lu Y."/>
            <person name="Fan D."/>
            <person name="Liu Y."/>
            <person name="Guan J."/>
            <person name="Zhang Y."/>
            <person name="Yu S."/>
            <person name="Liu X."/>
            <person name="Zhang Y."/>
            <person name="Hong G."/>
            <person name="Han B."/>
            <person name="Choisne N."/>
            <person name="Demange N."/>
            <person name="Orjeda G."/>
            <person name="Samain S."/>
            <person name="Cattolico L."/>
            <person name="Pelletier E."/>
            <person name="Couloux A."/>
            <person name="Segurens B."/>
            <person name="Wincker P."/>
            <person name="D'Hont A."/>
            <person name="Scarpelli C."/>
            <person name="Weissenbach J."/>
            <person name="Salanoubat M."/>
            <person name="Quetier F."/>
            <person name="Yu Y."/>
            <person name="Kim H.R."/>
            <person name="Rambo T."/>
            <person name="Currie J."/>
            <person name="Collura K."/>
            <person name="Luo M."/>
            <person name="Yang T."/>
            <person name="Ammiraju J.S.S."/>
            <person name="Engler F."/>
            <person name="Soderlund C."/>
            <person name="Wing R.A."/>
            <person name="Palmer L.E."/>
            <person name="de la Bastide M."/>
            <person name="Spiegel L."/>
            <person name="Nascimento L."/>
            <person name="Zutavern T."/>
            <person name="O'Shaughnessy A."/>
            <person name="Dike S."/>
            <person name="Dedhia N."/>
            <person name="Preston R."/>
            <person name="Balija V."/>
            <person name="McCombie W.R."/>
            <person name="Chow T."/>
            <person name="Chen H."/>
            <person name="Chung M."/>
            <person name="Chen C."/>
            <person name="Shaw J."/>
            <person name="Wu H."/>
            <person name="Hsiao K."/>
            <person name="Chao Y."/>
            <person name="Chu M."/>
            <person name="Cheng C."/>
            <person name="Hour A."/>
            <person name="Lee P."/>
            <person name="Lin S."/>
            <person name="Lin Y."/>
            <person name="Liou J."/>
            <person name="Liu S."/>
            <person name="Hsing Y."/>
            <person name="Raghuvanshi S."/>
            <person name="Mohanty A."/>
            <person name="Bharti A.K."/>
            <person name="Gaur A."/>
            <person name="Gupta V."/>
            <person name="Kumar D."/>
            <person name="Ravi V."/>
            <person name="Vij S."/>
            <person name="Kapur A."/>
            <person name="Khurana P."/>
            <person name="Khurana P."/>
            <person name="Khurana J.P."/>
            <person name="Tyagi A.K."/>
            <person name="Gaikwad K."/>
            <person name="Singh A."/>
            <person name="Dalal V."/>
            <person name="Srivastava S."/>
            <person name="Dixit A."/>
            <person name="Pal A.K."/>
            <person name="Ghazi I.A."/>
            <person name="Yadav M."/>
            <person name="Pandit A."/>
            <person name="Bhargava A."/>
            <person name="Sureshbabu K."/>
            <person name="Batra K."/>
            <person name="Sharma T.R."/>
            <person name="Mohapatra T."/>
            <person name="Singh N.K."/>
            <person name="Messing J."/>
            <person name="Nelson A.B."/>
            <person name="Fuks G."/>
            <person name="Kavchok S."/>
            <person name="Keizer G."/>
            <person name="Linton E."/>
            <person name="Llaca V."/>
            <person name="Song R."/>
            <person name="Tanyolac B."/>
            <person name="Young S."/>
            <person name="Ho-Il K."/>
            <person name="Hahn J.H."/>
            <person name="Sangsakoo G."/>
            <person name="Vanavichit A."/>
            <person name="de Mattos Luiz.A.T."/>
            <person name="Zimmer P.D."/>
            <person name="Malone G."/>
            <person name="Dellagostin O."/>
            <person name="de Oliveira A.C."/>
            <person name="Bevan M."/>
            <person name="Bancroft I."/>
            <person name="Minx P."/>
            <person name="Cordum H."/>
            <person name="Wilson R."/>
            <person name="Cheng Z."/>
            <person name="Jin W."/>
            <person name="Jiang J."/>
            <person name="Leong S.A."/>
            <person name="Iwama H."/>
            <person name="Gojobori T."/>
            <person name="Itoh T."/>
            <person name="Niimura Y."/>
            <person name="Fujii Y."/>
            <person name="Habara T."/>
            <person name="Sakai H."/>
            <person name="Sato Y."/>
            <person name="Wilson G."/>
            <person name="Kumar K."/>
            <person name="McCouch S."/>
            <person name="Juretic N."/>
            <person name="Hoen D."/>
            <person name="Wright S."/>
            <person name="Bruskiewich R."/>
            <person name="Bureau T."/>
            <person name="Miyao A."/>
            <person name="Hirochika H."/>
            <person name="Nishikawa T."/>
            <person name="Kadowaki K."/>
            <person name="Sugiura M."/>
            <person name="Burr B."/>
            <person name="Sasaki T."/>
        </authorList>
    </citation>
    <scope>NUCLEOTIDE SEQUENCE [LARGE SCALE GENOMIC DNA]</scope>
    <source>
        <strain evidence="5">cv. Nipponbare</strain>
    </source>
</reference>
<protein>
    <submittedName>
        <fullName evidence="4">Uncharacterized protein</fullName>
    </submittedName>
</protein>
<organism evidence="4 5">
    <name type="scientific">Oryza sativa subsp. japonica</name>
    <name type="common">Rice</name>
    <dbReference type="NCBI Taxonomy" id="39947"/>
    <lineage>
        <taxon>Eukaryota</taxon>
        <taxon>Viridiplantae</taxon>
        <taxon>Streptophyta</taxon>
        <taxon>Embryophyta</taxon>
        <taxon>Tracheophyta</taxon>
        <taxon>Spermatophyta</taxon>
        <taxon>Magnoliopsida</taxon>
        <taxon>Liliopsida</taxon>
        <taxon>Poales</taxon>
        <taxon>Poaceae</taxon>
        <taxon>BOP clade</taxon>
        <taxon>Oryzoideae</taxon>
        <taxon>Oryzeae</taxon>
        <taxon>Oryzinae</taxon>
        <taxon>Oryza</taxon>
        <taxon>Oryza sativa</taxon>
    </lineage>
</organism>
<reference evidence="4" key="2">
    <citation type="submission" date="2001-06" db="EMBL/GenBank/DDBJ databases">
        <title>Oryza sativa nipponbare(GA3) genomic DNA, chromosome 6, PAC clone:P0498C03.</title>
        <authorList>
            <person name="Sasaki T."/>
            <person name="Matsumoto T."/>
            <person name="Yamamoto K."/>
        </authorList>
    </citation>
    <scope>NUCLEOTIDE SEQUENCE</scope>
</reference>
<feature type="region of interest" description="Disordered" evidence="1">
    <location>
        <begin position="92"/>
        <end position="123"/>
    </location>
</feature>
<accession>Q5VPA3</accession>
<dbReference type="AlphaFoldDB" id="Q5VPA3"/>